<dbReference type="AlphaFoldDB" id="A0A8J3MST6"/>
<organism evidence="1 2">
    <name type="scientific">Ktedonospora formicarum</name>
    <dbReference type="NCBI Taxonomy" id="2778364"/>
    <lineage>
        <taxon>Bacteria</taxon>
        <taxon>Bacillati</taxon>
        <taxon>Chloroflexota</taxon>
        <taxon>Ktedonobacteria</taxon>
        <taxon>Ktedonobacterales</taxon>
        <taxon>Ktedonobacteraceae</taxon>
        <taxon>Ktedonospora</taxon>
    </lineage>
</organism>
<reference evidence="1" key="1">
    <citation type="submission" date="2020-10" db="EMBL/GenBank/DDBJ databases">
        <title>Taxonomic study of unclassified bacteria belonging to the class Ktedonobacteria.</title>
        <authorList>
            <person name="Yabe S."/>
            <person name="Wang C.M."/>
            <person name="Zheng Y."/>
            <person name="Sakai Y."/>
            <person name="Cavaletti L."/>
            <person name="Monciardini P."/>
            <person name="Donadio S."/>
        </authorList>
    </citation>
    <scope>NUCLEOTIDE SEQUENCE</scope>
    <source>
        <strain evidence="1">SOSP1-1</strain>
    </source>
</reference>
<dbReference type="RefSeq" id="WP_220194539.1">
    <property type="nucleotide sequence ID" value="NZ_BNJF01000001.1"/>
</dbReference>
<evidence type="ECO:0000313" key="1">
    <source>
        <dbReference type="EMBL" id="GHO45191.1"/>
    </source>
</evidence>
<dbReference type="Proteomes" id="UP000612362">
    <property type="component" value="Unassembled WGS sequence"/>
</dbReference>
<keyword evidence="2" id="KW-1185">Reference proteome</keyword>
<accession>A0A8J3MST6</accession>
<proteinExistence type="predicted"/>
<evidence type="ECO:0000313" key="2">
    <source>
        <dbReference type="Proteomes" id="UP000612362"/>
    </source>
</evidence>
<sequence length="145" mass="16190">MYEPQDVISPIISAIADIVHTQISGVSQVYEQPPDGPPEDGTVEIPLSNYKIADDTNGKLCTHFTFGLRHFVVRGSFPENVLAAYAYWWPYMQAFSRWSNQSLGGRARLMTVTNGGVTQFVQAGQVFVCLIVNLEVQYEFNIPTD</sequence>
<gene>
    <name evidence="1" type="ORF">KSX_33540</name>
</gene>
<protein>
    <submittedName>
        <fullName evidence="1">Uncharacterized protein</fullName>
    </submittedName>
</protein>
<comment type="caution">
    <text evidence="1">The sequence shown here is derived from an EMBL/GenBank/DDBJ whole genome shotgun (WGS) entry which is preliminary data.</text>
</comment>
<dbReference type="EMBL" id="BNJF01000001">
    <property type="protein sequence ID" value="GHO45191.1"/>
    <property type="molecule type" value="Genomic_DNA"/>
</dbReference>
<name>A0A8J3MST6_9CHLR</name>